<gene>
    <name evidence="2" type="ORF">RI129_011704</name>
</gene>
<evidence type="ECO:0000313" key="3">
    <source>
        <dbReference type="Proteomes" id="UP001329430"/>
    </source>
</evidence>
<evidence type="ECO:0000256" key="1">
    <source>
        <dbReference type="SAM" id="SignalP"/>
    </source>
</evidence>
<accession>A0AAN7ZD70</accession>
<reference evidence="2 3" key="1">
    <citation type="journal article" date="2024" name="Insects">
        <title>An Improved Chromosome-Level Genome Assembly of the Firefly Pyrocoelia pectoralis.</title>
        <authorList>
            <person name="Fu X."/>
            <person name="Meyer-Rochow V.B."/>
            <person name="Ballantyne L."/>
            <person name="Zhu X."/>
        </authorList>
    </citation>
    <scope>NUCLEOTIDE SEQUENCE [LARGE SCALE GENOMIC DNA]</scope>
    <source>
        <strain evidence="2">XCY_ONT2</strain>
    </source>
</reference>
<comment type="caution">
    <text evidence="2">The sequence shown here is derived from an EMBL/GenBank/DDBJ whole genome shotgun (WGS) entry which is preliminary data.</text>
</comment>
<dbReference type="AlphaFoldDB" id="A0AAN7ZD70"/>
<proteinExistence type="predicted"/>
<dbReference type="EMBL" id="JAVRBK010000009">
    <property type="protein sequence ID" value="KAK5639212.1"/>
    <property type="molecule type" value="Genomic_DNA"/>
</dbReference>
<keyword evidence="1" id="KW-0732">Signal</keyword>
<evidence type="ECO:0000313" key="2">
    <source>
        <dbReference type="EMBL" id="KAK5639212.1"/>
    </source>
</evidence>
<dbReference type="Proteomes" id="UP001329430">
    <property type="component" value="Chromosome 9"/>
</dbReference>
<protein>
    <submittedName>
        <fullName evidence="2">Uncharacterized protein</fullName>
    </submittedName>
</protein>
<name>A0AAN7ZD70_9COLE</name>
<sequence length="176" mass="19526">MHIIYAGQFNLLVNVIYVLLLLARSATTLNCYVCGFEEHLNCTNFDNSNKDLFAKKCPTESKGCITQTEDEKIINMGCDDFHLNDCQSANGIEYCYCNTNLCNGNTSIKKSISHNPGLNDDEDLSEGSGFKLFTSTNSQTFSTSTLQPTLSSQNSGGSLYSTYYTLIIIALCFYNF</sequence>
<keyword evidence="3" id="KW-1185">Reference proteome</keyword>
<organism evidence="2 3">
    <name type="scientific">Pyrocoelia pectoralis</name>
    <dbReference type="NCBI Taxonomy" id="417401"/>
    <lineage>
        <taxon>Eukaryota</taxon>
        <taxon>Metazoa</taxon>
        <taxon>Ecdysozoa</taxon>
        <taxon>Arthropoda</taxon>
        <taxon>Hexapoda</taxon>
        <taxon>Insecta</taxon>
        <taxon>Pterygota</taxon>
        <taxon>Neoptera</taxon>
        <taxon>Endopterygota</taxon>
        <taxon>Coleoptera</taxon>
        <taxon>Polyphaga</taxon>
        <taxon>Elateriformia</taxon>
        <taxon>Elateroidea</taxon>
        <taxon>Lampyridae</taxon>
        <taxon>Lampyrinae</taxon>
        <taxon>Pyrocoelia</taxon>
    </lineage>
</organism>
<feature type="chain" id="PRO_5043009594" evidence="1">
    <location>
        <begin position="29"/>
        <end position="176"/>
    </location>
</feature>
<feature type="signal peptide" evidence="1">
    <location>
        <begin position="1"/>
        <end position="28"/>
    </location>
</feature>